<comment type="catalytic activity">
    <reaction evidence="18 19">
        <text>alpha-ribazole 5'-phosphate + adenosylcob(III)inamide-GDP = adenosylcob(III)alamin 5'-phosphate + GMP + H(+)</text>
        <dbReference type="Rhea" id="RHEA:23560"/>
        <dbReference type="ChEBI" id="CHEBI:15378"/>
        <dbReference type="ChEBI" id="CHEBI:57918"/>
        <dbReference type="ChEBI" id="CHEBI:58115"/>
        <dbReference type="ChEBI" id="CHEBI:60487"/>
        <dbReference type="ChEBI" id="CHEBI:60493"/>
        <dbReference type="EC" id="2.7.8.26"/>
    </reaction>
</comment>
<evidence type="ECO:0000256" key="11">
    <source>
        <dbReference type="ARBA" id="ARBA00022842"/>
    </source>
</evidence>
<feature type="transmembrane region" description="Helical" evidence="19">
    <location>
        <begin position="28"/>
        <end position="46"/>
    </location>
</feature>
<evidence type="ECO:0000256" key="5">
    <source>
        <dbReference type="ARBA" id="ARBA00013200"/>
    </source>
</evidence>
<feature type="transmembrane region" description="Helical" evidence="19">
    <location>
        <begin position="136"/>
        <end position="158"/>
    </location>
</feature>
<dbReference type="NCBIfam" id="NF001279">
    <property type="entry name" value="PRK00235.2-1"/>
    <property type="match status" value="1"/>
</dbReference>
<dbReference type="Proteomes" id="UP000523447">
    <property type="component" value="Unassembled WGS sequence"/>
</dbReference>
<dbReference type="HAMAP" id="MF_00719">
    <property type="entry name" value="CobS"/>
    <property type="match status" value="1"/>
</dbReference>
<evidence type="ECO:0000313" key="21">
    <source>
        <dbReference type="Proteomes" id="UP000523447"/>
    </source>
</evidence>
<dbReference type="GO" id="GO:0005886">
    <property type="term" value="C:plasma membrane"/>
    <property type="evidence" value="ECO:0007669"/>
    <property type="project" value="UniProtKB-SubCell"/>
</dbReference>
<keyword evidence="13 19" id="KW-0472">Membrane</keyword>
<evidence type="ECO:0000256" key="16">
    <source>
        <dbReference type="ARBA" id="ARBA00032853"/>
    </source>
</evidence>
<evidence type="ECO:0000256" key="17">
    <source>
        <dbReference type="ARBA" id="ARBA00048623"/>
    </source>
</evidence>
<dbReference type="InterPro" id="IPR003805">
    <property type="entry name" value="CobS"/>
</dbReference>
<evidence type="ECO:0000256" key="4">
    <source>
        <dbReference type="ARBA" id="ARBA00010561"/>
    </source>
</evidence>
<evidence type="ECO:0000256" key="3">
    <source>
        <dbReference type="ARBA" id="ARBA00004663"/>
    </source>
</evidence>
<feature type="transmembrane region" description="Helical" evidence="19">
    <location>
        <begin position="108"/>
        <end position="130"/>
    </location>
</feature>
<protein>
    <recommendedName>
        <fullName evidence="6 19">Adenosylcobinamide-GDP ribazoletransferase</fullName>
        <ecNumber evidence="5 19">2.7.8.26</ecNumber>
    </recommendedName>
    <alternativeName>
        <fullName evidence="16 19">Cobalamin synthase</fullName>
    </alternativeName>
    <alternativeName>
        <fullName evidence="15 19">Cobalamin-5'-phosphate synthase</fullName>
    </alternativeName>
</protein>
<comment type="subcellular location">
    <subcellularLocation>
        <location evidence="2 19">Cell membrane</location>
        <topology evidence="2 19">Multi-pass membrane protein</topology>
    </subcellularLocation>
</comment>
<dbReference type="GO" id="GO:0009236">
    <property type="term" value="P:cobalamin biosynthetic process"/>
    <property type="evidence" value="ECO:0007669"/>
    <property type="project" value="UniProtKB-UniRule"/>
</dbReference>
<evidence type="ECO:0000256" key="2">
    <source>
        <dbReference type="ARBA" id="ARBA00004651"/>
    </source>
</evidence>
<gene>
    <name evidence="19" type="primary">cobS</name>
    <name evidence="20" type="ORF">HGA07_11975</name>
</gene>
<comment type="function">
    <text evidence="14 19">Joins adenosylcobinamide-GDP and alpha-ribazole to generate adenosylcobalamin (Ado-cobalamin). Also synthesizes adenosylcobalamin 5'-phosphate from adenosylcobinamide-GDP and alpha-ribazole 5'-phosphate.</text>
</comment>
<dbReference type="AlphaFoldDB" id="A0A7X6LY61"/>
<name>A0A7X6LY61_9NOCA</name>
<dbReference type="Pfam" id="PF02654">
    <property type="entry name" value="CobS"/>
    <property type="match status" value="1"/>
</dbReference>
<dbReference type="PANTHER" id="PTHR34148">
    <property type="entry name" value="ADENOSYLCOBINAMIDE-GDP RIBAZOLETRANSFERASE"/>
    <property type="match status" value="1"/>
</dbReference>
<proteinExistence type="inferred from homology"/>
<comment type="pathway">
    <text evidence="3 19">Cofactor biosynthesis; adenosylcobalamin biosynthesis; adenosylcobalamin from cob(II)yrinate a,c-diamide: step 7/7.</text>
</comment>
<accession>A0A7X6LY61</accession>
<dbReference type="UniPathway" id="UPA00148">
    <property type="reaction ID" value="UER00238"/>
</dbReference>
<evidence type="ECO:0000256" key="1">
    <source>
        <dbReference type="ARBA" id="ARBA00001946"/>
    </source>
</evidence>
<evidence type="ECO:0000256" key="6">
    <source>
        <dbReference type="ARBA" id="ARBA00015850"/>
    </source>
</evidence>
<keyword evidence="12 19" id="KW-1133">Transmembrane helix</keyword>
<evidence type="ECO:0000256" key="8">
    <source>
        <dbReference type="ARBA" id="ARBA00022573"/>
    </source>
</evidence>
<feature type="transmembrane region" description="Helical" evidence="19">
    <location>
        <begin position="229"/>
        <end position="247"/>
    </location>
</feature>
<evidence type="ECO:0000256" key="19">
    <source>
        <dbReference type="HAMAP-Rule" id="MF_00719"/>
    </source>
</evidence>
<dbReference type="PANTHER" id="PTHR34148:SF1">
    <property type="entry name" value="ADENOSYLCOBINAMIDE-GDP RIBAZOLETRANSFERASE"/>
    <property type="match status" value="1"/>
</dbReference>
<dbReference type="GO" id="GO:0008818">
    <property type="term" value="F:cobalamin 5'-phosphate synthase activity"/>
    <property type="evidence" value="ECO:0007669"/>
    <property type="project" value="UniProtKB-UniRule"/>
</dbReference>
<keyword evidence="10 19" id="KW-0812">Transmembrane</keyword>
<evidence type="ECO:0000256" key="18">
    <source>
        <dbReference type="ARBA" id="ARBA00049504"/>
    </source>
</evidence>
<reference evidence="20 21" key="1">
    <citation type="submission" date="2020-04" db="EMBL/GenBank/DDBJ databases">
        <title>MicrobeNet Type strains.</title>
        <authorList>
            <person name="Nicholson A.C."/>
        </authorList>
    </citation>
    <scope>NUCLEOTIDE SEQUENCE [LARGE SCALE GENOMIC DNA]</scope>
    <source>
        <strain evidence="20 21">DSM 44445</strain>
    </source>
</reference>
<keyword evidence="21" id="KW-1185">Reference proteome</keyword>
<comment type="cofactor">
    <cofactor evidence="1 19">
        <name>Mg(2+)</name>
        <dbReference type="ChEBI" id="CHEBI:18420"/>
    </cofactor>
</comment>
<evidence type="ECO:0000256" key="9">
    <source>
        <dbReference type="ARBA" id="ARBA00022679"/>
    </source>
</evidence>
<feature type="transmembrane region" description="Helical" evidence="19">
    <location>
        <begin position="179"/>
        <end position="199"/>
    </location>
</feature>
<dbReference type="EMBL" id="JAAXPE010000009">
    <property type="protein sequence ID" value="NKY86341.1"/>
    <property type="molecule type" value="Genomic_DNA"/>
</dbReference>
<evidence type="ECO:0000256" key="10">
    <source>
        <dbReference type="ARBA" id="ARBA00022692"/>
    </source>
</evidence>
<keyword evidence="8 19" id="KW-0169">Cobalamin biosynthesis</keyword>
<dbReference type="EC" id="2.7.8.26" evidence="5 19"/>
<sequence>MNGAVRLAVSWLTVLPIRGPESVDRTTAARAIALAPMVGILLGAPATGLLWVLHWVGASSSLSGLLTVGMLALATRGMHLDGLADSADGLGCYGPPERAREIMKSGGVGPFGVVALVFAIGVQALGFAELAAQQRWYAVGFAIALSRVAVVVACRHGYSAAPGSGFGTLVAGTQSRSTVVGWTAIGLVAALVAGGSWWWGPVAAAAALLGAGMLVRHCVRRFGGLNGDVLGAAIEMTVAAAVALLTLPR</sequence>
<keyword evidence="11 19" id="KW-0460">Magnesium</keyword>
<evidence type="ECO:0000256" key="12">
    <source>
        <dbReference type="ARBA" id="ARBA00022989"/>
    </source>
</evidence>
<keyword evidence="9 19" id="KW-0808">Transferase</keyword>
<comment type="similarity">
    <text evidence="4 19">Belongs to the CobS family.</text>
</comment>
<dbReference type="GO" id="GO:0051073">
    <property type="term" value="F:adenosylcobinamide-GDP ribazoletransferase activity"/>
    <property type="evidence" value="ECO:0007669"/>
    <property type="project" value="UniProtKB-UniRule"/>
</dbReference>
<organism evidence="20 21">
    <name type="scientific">Nocardia veterana</name>
    <dbReference type="NCBI Taxonomy" id="132249"/>
    <lineage>
        <taxon>Bacteria</taxon>
        <taxon>Bacillati</taxon>
        <taxon>Actinomycetota</taxon>
        <taxon>Actinomycetes</taxon>
        <taxon>Mycobacteriales</taxon>
        <taxon>Nocardiaceae</taxon>
        <taxon>Nocardia</taxon>
    </lineage>
</organism>
<evidence type="ECO:0000256" key="14">
    <source>
        <dbReference type="ARBA" id="ARBA00025228"/>
    </source>
</evidence>
<keyword evidence="7 19" id="KW-1003">Cell membrane</keyword>
<evidence type="ECO:0000256" key="15">
    <source>
        <dbReference type="ARBA" id="ARBA00032605"/>
    </source>
</evidence>
<evidence type="ECO:0000256" key="13">
    <source>
        <dbReference type="ARBA" id="ARBA00023136"/>
    </source>
</evidence>
<evidence type="ECO:0000256" key="7">
    <source>
        <dbReference type="ARBA" id="ARBA00022475"/>
    </source>
</evidence>
<comment type="caution">
    <text evidence="20">The sequence shown here is derived from an EMBL/GenBank/DDBJ whole genome shotgun (WGS) entry which is preliminary data.</text>
</comment>
<comment type="catalytic activity">
    <reaction evidence="17 19">
        <text>alpha-ribazole + adenosylcob(III)inamide-GDP = adenosylcob(III)alamin + GMP + H(+)</text>
        <dbReference type="Rhea" id="RHEA:16049"/>
        <dbReference type="ChEBI" id="CHEBI:10329"/>
        <dbReference type="ChEBI" id="CHEBI:15378"/>
        <dbReference type="ChEBI" id="CHEBI:18408"/>
        <dbReference type="ChEBI" id="CHEBI:58115"/>
        <dbReference type="ChEBI" id="CHEBI:60487"/>
        <dbReference type="EC" id="2.7.8.26"/>
    </reaction>
</comment>
<dbReference type="RefSeq" id="WP_040718307.1">
    <property type="nucleotide sequence ID" value="NZ_CAWPHS010000089.1"/>
</dbReference>
<evidence type="ECO:0000313" key="20">
    <source>
        <dbReference type="EMBL" id="NKY86341.1"/>
    </source>
</evidence>